<feature type="signal peptide" evidence="4">
    <location>
        <begin position="1"/>
        <end position="20"/>
    </location>
</feature>
<comment type="caution">
    <text evidence="7">The sequence shown here is derived from an EMBL/GenBank/DDBJ whole genome shotgun (WGS) entry which is preliminary data.</text>
</comment>
<evidence type="ECO:0000256" key="3">
    <source>
        <dbReference type="ARBA" id="ARBA00022525"/>
    </source>
</evidence>
<feature type="region of interest" description="Disordered" evidence="5">
    <location>
        <begin position="84"/>
        <end position="105"/>
    </location>
</feature>
<evidence type="ECO:0000313" key="7">
    <source>
        <dbReference type="EMBL" id="CAI5724280.1"/>
    </source>
</evidence>
<gene>
    <name evidence="6" type="ORF">PDE001_LOCUS3091</name>
    <name evidence="7" type="ORF">PDE001_LOCUS3095</name>
</gene>
<evidence type="ECO:0000256" key="4">
    <source>
        <dbReference type="RuleBase" id="RU367124"/>
    </source>
</evidence>
<name>A0AAV0TM69_9STRA</name>
<evidence type="ECO:0000256" key="2">
    <source>
        <dbReference type="ARBA" id="ARBA00010400"/>
    </source>
</evidence>
<accession>A0AAV0TM69</accession>
<dbReference type="EMBL" id="CANTFM010000525">
    <property type="protein sequence ID" value="CAI5724280.1"/>
    <property type="molecule type" value="Genomic_DNA"/>
</dbReference>
<dbReference type="Proteomes" id="UP001162029">
    <property type="component" value="Unassembled WGS sequence"/>
</dbReference>
<keyword evidence="3 4" id="KW-0964">Secreted</keyword>
<evidence type="ECO:0000313" key="6">
    <source>
        <dbReference type="EMBL" id="CAI5724264.1"/>
    </source>
</evidence>
<comment type="function">
    <text evidence="4">Effector that suppresses plant defense responses during pathogen infection.</text>
</comment>
<dbReference type="AlphaFoldDB" id="A0AAV0TM69"/>
<organism evidence="7 8">
    <name type="scientific">Peronospora destructor</name>
    <dbReference type="NCBI Taxonomy" id="86335"/>
    <lineage>
        <taxon>Eukaryota</taxon>
        <taxon>Sar</taxon>
        <taxon>Stramenopiles</taxon>
        <taxon>Oomycota</taxon>
        <taxon>Peronosporomycetes</taxon>
        <taxon>Peronosporales</taxon>
        <taxon>Peronosporaceae</taxon>
        <taxon>Peronospora</taxon>
    </lineage>
</organism>
<keyword evidence="4" id="KW-0732">Signal</keyword>
<protein>
    <recommendedName>
        <fullName evidence="4">RxLR effector protein</fullName>
    </recommendedName>
</protein>
<keyword evidence="8" id="KW-1185">Reference proteome</keyword>
<evidence type="ECO:0000256" key="1">
    <source>
        <dbReference type="ARBA" id="ARBA00004613"/>
    </source>
</evidence>
<dbReference type="EMBL" id="CANTFM010000525">
    <property type="protein sequence ID" value="CAI5724264.1"/>
    <property type="molecule type" value="Genomic_DNA"/>
</dbReference>
<dbReference type="InterPro" id="IPR031825">
    <property type="entry name" value="RXLR"/>
</dbReference>
<sequence>MKVCQVLLLGAATLMSSNEAVSIASHAQVLEVDDTADIVQLNTPAQRNVGTQRFLRRDTGEDKTEERVNFRYVVKPVVAKEANKTPDLGSSTKLKDLNMGGEGTSDEKKVELAKNFINAANNRMKEAQMTRLNNAMSTLSIKGGISKRKPKTFTILR</sequence>
<evidence type="ECO:0000313" key="8">
    <source>
        <dbReference type="Proteomes" id="UP001162029"/>
    </source>
</evidence>
<proteinExistence type="inferred from homology"/>
<comment type="domain">
    <text evidence="4">The RxLR-dEER motif acts to carry the protein into the host cell cytoplasm through binding to cell surface phosphatidylinositol-3-phosphate.</text>
</comment>
<comment type="subcellular location">
    <subcellularLocation>
        <location evidence="1 4">Secreted</location>
    </subcellularLocation>
</comment>
<dbReference type="Pfam" id="PF16810">
    <property type="entry name" value="RXLR"/>
    <property type="match status" value="1"/>
</dbReference>
<feature type="chain" id="PRO_5044713892" description="RxLR effector protein" evidence="4">
    <location>
        <begin position="21"/>
        <end position="157"/>
    </location>
</feature>
<evidence type="ECO:0000256" key="5">
    <source>
        <dbReference type="SAM" id="MobiDB-lite"/>
    </source>
</evidence>
<reference evidence="7" key="1">
    <citation type="submission" date="2022-12" db="EMBL/GenBank/DDBJ databases">
        <authorList>
            <person name="Webb A."/>
        </authorList>
    </citation>
    <scope>NUCLEOTIDE SEQUENCE</scope>
    <source>
        <strain evidence="7">Pd1</strain>
    </source>
</reference>
<comment type="similarity">
    <text evidence="2 4">Belongs to the RxLR effector family.</text>
</comment>